<accession>A0A561B3V5</accession>
<gene>
    <name evidence="3" type="ORF">FB561_7365</name>
</gene>
<proteinExistence type="predicted"/>
<evidence type="ECO:0000313" key="3">
    <source>
        <dbReference type="EMBL" id="TWD73472.1"/>
    </source>
</evidence>
<keyword evidence="2" id="KW-0472">Membrane</keyword>
<evidence type="ECO:0000256" key="2">
    <source>
        <dbReference type="SAM" id="Phobius"/>
    </source>
</evidence>
<reference evidence="3 4" key="1">
    <citation type="submission" date="2019-06" db="EMBL/GenBank/DDBJ databases">
        <title>Sequencing the genomes of 1000 actinobacteria strains.</title>
        <authorList>
            <person name="Klenk H.-P."/>
        </authorList>
    </citation>
    <scope>NUCLEOTIDE SEQUENCE [LARGE SCALE GENOMIC DNA]</scope>
    <source>
        <strain evidence="3 4">DSM 24683</strain>
    </source>
</reference>
<feature type="transmembrane region" description="Helical" evidence="2">
    <location>
        <begin position="113"/>
        <end position="133"/>
    </location>
</feature>
<dbReference type="AlphaFoldDB" id="A0A561B3V5"/>
<dbReference type="Proteomes" id="UP000318380">
    <property type="component" value="Unassembled WGS sequence"/>
</dbReference>
<organism evidence="3 4">
    <name type="scientific">Kribbella amoyensis</name>
    <dbReference type="NCBI Taxonomy" id="996641"/>
    <lineage>
        <taxon>Bacteria</taxon>
        <taxon>Bacillati</taxon>
        <taxon>Actinomycetota</taxon>
        <taxon>Actinomycetes</taxon>
        <taxon>Propionibacteriales</taxon>
        <taxon>Kribbellaceae</taxon>
        <taxon>Kribbella</taxon>
    </lineage>
</organism>
<dbReference type="EMBL" id="VIVK01000003">
    <property type="protein sequence ID" value="TWD73472.1"/>
    <property type="molecule type" value="Genomic_DNA"/>
</dbReference>
<keyword evidence="2" id="KW-0812">Transmembrane</keyword>
<name>A0A561B3V5_9ACTN</name>
<feature type="region of interest" description="Disordered" evidence="1">
    <location>
        <begin position="80"/>
        <end position="104"/>
    </location>
</feature>
<keyword evidence="2" id="KW-1133">Transmembrane helix</keyword>
<evidence type="ECO:0000256" key="1">
    <source>
        <dbReference type="SAM" id="MobiDB-lite"/>
    </source>
</evidence>
<protein>
    <submittedName>
        <fullName evidence="3">Uncharacterized protein</fullName>
    </submittedName>
</protein>
<evidence type="ECO:0000313" key="4">
    <source>
        <dbReference type="Proteomes" id="UP000318380"/>
    </source>
</evidence>
<sequence length="134" mass="14343">MATCDFCNGTTESGTRYPAEMVQQAALTGFRPSGLEVIYGVARQLGLTEIDPGREWVEQVMADRSDWLTCPSCVRELEDHLAGRRRRGPAQSPPPKYRSGDLGATGGSGNSPLVVGLTLVLILVVSAVILLLIS</sequence>
<comment type="caution">
    <text evidence="3">The sequence shown here is derived from an EMBL/GenBank/DDBJ whole genome shotgun (WGS) entry which is preliminary data.</text>
</comment>
<keyword evidence="4" id="KW-1185">Reference proteome</keyword>